<keyword evidence="3 4" id="KW-0808">Transferase</keyword>
<sequence>MEVHIFFLPLLAPGHMLPMLDMARLFADRGVRATMVTTPANATLLLPTIDRSGPNLNLLTIPFSSAVAGLPDGVENLTAFPIPDVTPAFIKALDLLEPPFRRLLDDHHPDCIISDIAYTWSSDIAADFGIPRLVFQGMGFLSLIITGVLSNFKTHEAVAGDDEPFVVPMIPHEIKLTRSQLPTYVSNPDGNIEKMAEAQRRSYGMVMNSFYELEAEYVEFLKSAWRTRVWLVGPVSLRNQDLLDQAARGSEAPAPTVSDHCLNWLDSKEPGSVLYVCFGSMGRFTSTQLHEMASGLQASGHPFIWVVKSSGESTPTVDGEKGLVINGWAPQVLILSHPAVGGFMTHCGWNSSMEGVTAGVPMITWPLFAEQFFNEKLIVDVLRIGVSAGLKRSCMEAEERGVVGGEEIEMAVKRLMGGDEEAMERKKRAKEMAEKAKMAVSEGGSSYRDISALIEELVEFKKNKAEENK</sequence>
<comment type="similarity">
    <text evidence="1 4">Belongs to the UDP-glycosyltransferase family.</text>
</comment>
<dbReference type="PANTHER" id="PTHR48047">
    <property type="entry name" value="GLYCOSYLTRANSFERASE"/>
    <property type="match status" value="1"/>
</dbReference>
<evidence type="ECO:0000256" key="3">
    <source>
        <dbReference type="ARBA" id="ARBA00022679"/>
    </source>
</evidence>
<dbReference type="AlphaFoldDB" id="A0A9D5DE18"/>
<name>A0A9D5DE18_9LILI</name>
<dbReference type="Pfam" id="PF00201">
    <property type="entry name" value="UDPGT"/>
    <property type="match status" value="1"/>
</dbReference>
<accession>A0A9D5DE18</accession>
<gene>
    <name evidence="6" type="ORF">J5N97_007436</name>
</gene>
<organism evidence="6 7">
    <name type="scientific">Dioscorea zingiberensis</name>
    <dbReference type="NCBI Taxonomy" id="325984"/>
    <lineage>
        <taxon>Eukaryota</taxon>
        <taxon>Viridiplantae</taxon>
        <taxon>Streptophyta</taxon>
        <taxon>Embryophyta</taxon>
        <taxon>Tracheophyta</taxon>
        <taxon>Spermatophyta</taxon>
        <taxon>Magnoliopsida</taxon>
        <taxon>Liliopsida</taxon>
        <taxon>Dioscoreales</taxon>
        <taxon>Dioscoreaceae</taxon>
        <taxon>Dioscorea</taxon>
    </lineage>
</organism>
<dbReference type="GO" id="GO:0035251">
    <property type="term" value="F:UDP-glucosyltransferase activity"/>
    <property type="evidence" value="ECO:0007669"/>
    <property type="project" value="TreeGrafter"/>
</dbReference>
<evidence type="ECO:0000256" key="4">
    <source>
        <dbReference type="RuleBase" id="RU003718"/>
    </source>
</evidence>
<proteinExistence type="inferred from homology"/>
<dbReference type="OrthoDB" id="731962at2759"/>
<dbReference type="CDD" id="cd03784">
    <property type="entry name" value="GT1_Gtf-like"/>
    <property type="match status" value="1"/>
</dbReference>
<dbReference type="PANTHER" id="PTHR48047:SF45">
    <property type="entry name" value="SCOPOLETIN GLUCOSYLTRANSFERASE-LIKE"/>
    <property type="match status" value="1"/>
</dbReference>
<evidence type="ECO:0000256" key="1">
    <source>
        <dbReference type="ARBA" id="ARBA00009995"/>
    </source>
</evidence>
<evidence type="ECO:0000256" key="2">
    <source>
        <dbReference type="ARBA" id="ARBA00022676"/>
    </source>
</evidence>
<dbReference type="SUPFAM" id="SSF53756">
    <property type="entry name" value="UDP-Glycosyltransferase/glycogen phosphorylase"/>
    <property type="match status" value="1"/>
</dbReference>
<dbReference type="FunFam" id="3.40.50.2000:FF:000047">
    <property type="entry name" value="Glycosyltransferase"/>
    <property type="match status" value="1"/>
</dbReference>
<dbReference type="InterPro" id="IPR035595">
    <property type="entry name" value="UDP_glycos_trans_CS"/>
</dbReference>
<keyword evidence="7" id="KW-1185">Reference proteome</keyword>
<reference evidence="6" key="1">
    <citation type="submission" date="2021-03" db="EMBL/GenBank/DDBJ databases">
        <authorList>
            <person name="Li Z."/>
            <person name="Yang C."/>
        </authorList>
    </citation>
    <scope>NUCLEOTIDE SEQUENCE</scope>
    <source>
        <strain evidence="6">Dzin_1.0</strain>
        <tissue evidence="6">Leaf</tissue>
    </source>
</reference>
<protein>
    <recommendedName>
        <fullName evidence="5">Glycosyltransferase</fullName>
        <ecNumber evidence="5">2.4.1.-</ecNumber>
    </recommendedName>
</protein>
<evidence type="ECO:0000256" key="5">
    <source>
        <dbReference type="RuleBase" id="RU362057"/>
    </source>
</evidence>
<dbReference type="Gene3D" id="3.40.50.2000">
    <property type="entry name" value="Glycogen Phosphorylase B"/>
    <property type="match status" value="2"/>
</dbReference>
<dbReference type="Proteomes" id="UP001085076">
    <property type="component" value="Miscellaneous, Linkage group lg01"/>
</dbReference>
<evidence type="ECO:0000313" key="6">
    <source>
        <dbReference type="EMBL" id="KAJ0989080.1"/>
    </source>
</evidence>
<evidence type="ECO:0000313" key="7">
    <source>
        <dbReference type="Proteomes" id="UP001085076"/>
    </source>
</evidence>
<dbReference type="EMBL" id="JAGGNH010000001">
    <property type="protein sequence ID" value="KAJ0989080.1"/>
    <property type="molecule type" value="Genomic_DNA"/>
</dbReference>
<dbReference type="PROSITE" id="PS00375">
    <property type="entry name" value="UDPGT"/>
    <property type="match status" value="1"/>
</dbReference>
<keyword evidence="2 4" id="KW-0328">Glycosyltransferase</keyword>
<comment type="caution">
    <text evidence="6">The sequence shown here is derived from an EMBL/GenBank/DDBJ whole genome shotgun (WGS) entry which is preliminary data.</text>
</comment>
<dbReference type="InterPro" id="IPR002213">
    <property type="entry name" value="UDP_glucos_trans"/>
</dbReference>
<dbReference type="EC" id="2.4.1.-" evidence="5"/>
<reference evidence="6" key="2">
    <citation type="journal article" date="2022" name="Hortic Res">
        <title>The genome of Dioscorea zingiberensis sheds light on the biosynthesis, origin and evolution of the medicinally important diosgenin saponins.</title>
        <authorList>
            <person name="Li Y."/>
            <person name="Tan C."/>
            <person name="Li Z."/>
            <person name="Guo J."/>
            <person name="Li S."/>
            <person name="Chen X."/>
            <person name="Wang C."/>
            <person name="Dai X."/>
            <person name="Yang H."/>
            <person name="Song W."/>
            <person name="Hou L."/>
            <person name="Xu J."/>
            <person name="Tong Z."/>
            <person name="Xu A."/>
            <person name="Yuan X."/>
            <person name="Wang W."/>
            <person name="Yang Q."/>
            <person name="Chen L."/>
            <person name="Sun Z."/>
            <person name="Wang K."/>
            <person name="Pan B."/>
            <person name="Chen J."/>
            <person name="Bao Y."/>
            <person name="Liu F."/>
            <person name="Qi X."/>
            <person name="Gang D.R."/>
            <person name="Wen J."/>
            <person name="Li J."/>
        </authorList>
    </citation>
    <scope>NUCLEOTIDE SEQUENCE</scope>
    <source>
        <strain evidence="6">Dzin_1.0</strain>
    </source>
</reference>